<dbReference type="EMBL" id="JAHUZB010000001">
    <property type="protein sequence ID" value="MBV7389561.1"/>
    <property type="molecule type" value="Genomic_DNA"/>
</dbReference>
<dbReference type="InterPro" id="IPR033932">
    <property type="entry name" value="YtcJ-like"/>
</dbReference>
<evidence type="ECO:0000313" key="3">
    <source>
        <dbReference type="Proteomes" id="UP000774130"/>
    </source>
</evidence>
<comment type="caution">
    <text evidence="2">The sequence shown here is derived from an EMBL/GenBank/DDBJ whole genome shotgun (WGS) entry which is preliminary data.</text>
</comment>
<name>A0ABS6T9I5_9ENTE</name>
<dbReference type="RefSeq" id="WP_218324617.1">
    <property type="nucleotide sequence ID" value="NZ_JAHUZB010000001.1"/>
</dbReference>
<dbReference type="CDD" id="cd01300">
    <property type="entry name" value="YtcJ_like"/>
    <property type="match status" value="1"/>
</dbReference>
<dbReference type="PANTHER" id="PTHR22642">
    <property type="entry name" value="IMIDAZOLONEPROPIONASE"/>
    <property type="match status" value="1"/>
</dbReference>
<evidence type="ECO:0000313" key="2">
    <source>
        <dbReference type="EMBL" id="MBV7389561.1"/>
    </source>
</evidence>
<keyword evidence="3" id="KW-1185">Reference proteome</keyword>
<dbReference type="InterPro" id="IPR013108">
    <property type="entry name" value="Amidohydro_3"/>
</dbReference>
<dbReference type="PANTHER" id="PTHR22642:SF2">
    <property type="entry name" value="PROTEIN LONG AFTER FAR-RED 3"/>
    <property type="match status" value="1"/>
</dbReference>
<dbReference type="Proteomes" id="UP000774130">
    <property type="component" value="Unassembled WGS sequence"/>
</dbReference>
<proteinExistence type="predicted"/>
<protein>
    <submittedName>
        <fullName evidence="2">Amidohydrolase</fullName>
    </submittedName>
</protein>
<feature type="domain" description="Amidohydrolase 3" evidence="1">
    <location>
        <begin position="51"/>
        <end position="559"/>
    </location>
</feature>
<sequence>MEKADVIFLNGKVATVDDEFSLAEAVAVKSGWIIAVDSNEKIKKYLDEATEVIDLQGKLMLPGTHDAHMHGVHTGLSLSPLFLDVRFPKVKKISDLQEIIRAAVEKVPEGAWIVGMGWNEMLIEECLAEGRTLKKWDLDVVSPNNPVVLNDYGAHRMVVNSQALGRCDISEKTPDLPPEAGLIERLENSREPTGYLNEWGAQVLVWQQVPTLPAEEIEACILEMNRELNKYGITSHVDILGIGGNQLIRGTWGEKSIGIYEKLAREDKLTARVSINLLAGIDGIQSYQAITEGLEKTTLPDFQDRNWVKAETVKIFGDGGGWLRENNQVVGDHGRSTFPGETDLAQEKELIKTIIEVHRRGWQLGIHAIGGRTIDTIIEGYKQALEKYPRENPRHFIIHGDDMTVENAQVAARYDISMSVQAVAAYQMMDFMRLRFDEEYGNALFAWDVYQKAGVNVANGSDSNIFSLNWLEGAQFAVTRQTVSGNKYRPDLTSERADVIRMYTINGAKQEHLEAVRGSIEVGKVADFQILDQDILMIPPEEIGKTKVVMTMVDGKIVYKNS</sequence>
<dbReference type="Pfam" id="PF07969">
    <property type="entry name" value="Amidohydro_3"/>
    <property type="match status" value="1"/>
</dbReference>
<accession>A0ABS6T9I5</accession>
<gene>
    <name evidence="2" type="ORF">KUA55_02645</name>
</gene>
<organism evidence="2 3">
    <name type="scientific">Enterococcus alishanensis</name>
    <dbReference type="NCBI Taxonomy" id="1303817"/>
    <lineage>
        <taxon>Bacteria</taxon>
        <taxon>Bacillati</taxon>
        <taxon>Bacillota</taxon>
        <taxon>Bacilli</taxon>
        <taxon>Lactobacillales</taxon>
        <taxon>Enterococcaceae</taxon>
        <taxon>Enterococcus</taxon>
    </lineage>
</organism>
<reference evidence="2 3" key="1">
    <citation type="submission" date="2021-06" db="EMBL/GenBank/DDBJ databases">
        <title>Enterococcus alishanensis sp. nov., a novel lactic acid bacterium isolated from fresh coffee beans.</title>
        <authorList>
            <person name="Chen Y.-S."/>
        </authorList>
    </citation>
    <scope>NUCLEOTIDE SEQUENCE [LARGE SCALE GENOMIC DNA]</scope>
    <source>
        <strain evidence="2 3">ALS3</strain>
    </source>
</reference>
<evidence type="ECO:0000259" key="1">
    <source>
        <dbReference type="Pfam" id="PF07969"/>
    </source>
</evidence>